<evidence type="ECO:0000313" key="1">
    <source>
        <dbReference type="EMBL" id="HIZ24892.1"/>
    </source>
</evidence>
<reference evidence="1" key="2">
    <citation type="submission" date="2021-04" db="EMBL/GenBank/DDBJ databases">
        <authorList>
            <person name="Gilroy R."/>
        </authorList>
    </citation>
    <scope>NUCLEOTIDE SEQUENCE</scope>
    <source>
        <strain evidence="1">CHK33-5263</strain>
    </source>
</reference>
<organism evidence="1 2">
    <name type="scientific">Candidatus Gallimonas intestinigallinarum</name>
    <dbReference type="NCBI Taxonomy" id="2838604"/>
    <lineage>
        <taxon>Bacteria</taxon>
        <taxon>Bacillati</taxon>
        <taxon>Bacillota</taxon>
        <taxon>Clostridia</taxon>
        <taxon>Candidatus Gallimonas</taxon>
    </lineage>
</organism>
<protein>
    <submittedName>
        <fullName evidence="1">Uncharacterized protein</fullName>
    </submittedName>
</protein>
<proteinExistence type="predicted"/>
<dbReference type="AlphaFoldDB" id="A0A9D2DX55"/>
<evidence type="ECO:0000313" key="2">
    <source>
        <dbReference type="Proteomes" id="UP000824044"/>
    </source>
</evidence>
<accession>A0A9D2DX55</accession>
<name>A0A9D2DX55_9FIRM</name>
<dbReference type="Proteomes" id="UP000824044">
    <property type="component" value="Unassembled WGS sequence"/>
</dbReference>
<comment type="caution">
    <text evidence="1">The sequence shown here is derived from an EMBL/GenBank/DDBJ whole genome shotgun (WGS) entry which is preliminary data.</text>
</comment>
<reference evidence="1" key="1">
    <citation type="journal article" date="2021" name="PeerJ">
        <title>Extensive microbial diversity within the chicken gut microbiome revealed by metagenomics and culture.</title>
        <authorList>
            <person name="Gilroy R."/>
            <person name="Ravi A."/>
            <person name="Getino M."/>
            <person name="Pursley I."/>
            <person name="Horton D.L."/>
            <person name="Alikhan N.F."/>
            <person name="Baker D."/>
            <person name="Gharbi K."/>
            <person name="Hall N."/>
            <person name="Watson M."/>
            <person name="Adriaenssens E.M."/>
            <person name="Foster-Nyarko E."/>
            <person name="Jarju S."/>
            <person name="Secka A."/>
            <person name="Antonio M."/>
            <person name="Oren A."/>
            <person name="Chaudhuri R.R."/>
            <person name="La Ragione R."/>
            <person name="Hildebrand F."/>
            <person name="Pallen M.J."/>
        </authorList>
    </citation>
    <scope>NUCLEOTIDE SEQUENCE</scope>
    <source>
        <strain evidence="1">CHK33-5263</strain>
    </source>
</reference>
<dbReference type="EMBL" id="DXBS01000106">
    <property type="protein sequence ID" value="HIZ24892.1"/>
    <property type="molecule type" value="Genomic_DNA"/>
</dbReference>
<gene>
    <name evidence="1" type="ORF">H9812_05435</name>
</gene>
<sequence length="92" mass="10952">MDNFFYPSIIAKKGGKYKHFDLFLQNSPIFHRGIRVWKQMWKKLLSSGKRGQPFWEQEEGRRLVTEKKLQKRGYPQNFGEWGKSLSIFPLCG</sequence>